<dbReference type="Proteomes" id="UP000039324">
    <property type="component" value="Unassembled WGS sequence"/>
</dbReference>
<comment type="pathway">
    <text evidence="1 4">Protein modification; protein neddylation.</text>
</comment>
<dbReference type="STRING" id="37360.A0A0G4J4L1"/>
<evidence type="ECO:0000259" key="6">
    <source>
        <dbReference type="Pfam" id="PF00899"/>
    </source>
</evidence>
<keyword evidence="8" id="KW-0496">Mitochondrion</keyword>
<dbReference type="GO" id="GO:0019781">
    <property type="term" value="F:NEDD8 activating enzyme activity"/>
    <property type="evidence" value="ECO:0007669"/>
    <property type="project" value="UniProtKB-UniRule"/>
</dbReference>
<proteinExistence type="inferred from homology"/>
<evidence type="ECO:0000256" key="4">
    <source>
        <dbReference type="PIRNR" id="PIRNR039099"/>
    </source>
</evidence>
<dbReference type="Pfam" id="PF00899">
    <property type="entry name" value="ThiF"/>
    <property type="match status" value="1"/>
</dbReference>
<dbReference type="AlphaFoldDB" id="A0A0G4J4L1"/>
<dbReference type="GO" id="GO:0005737">
    <property type="term" value="C:cytoplasm"/>
    <property type="evidence" value="ECO:0007669"/>
    <property type="project" value="TreeGrafter"/>
</dbReference>
<accession>A0A0G4J4L1</accession>
<dbReference type="OMA" id="KLITHQY"/>
<geneLocation type="mitochondrion" evidence="8"/>
<feature type="domain" description="THIF-type NAD/FAD binding fold" evidence="6">
    <location>
        <begin position="35"/>
        <end position="572"/>
    </location>
</feature>
<dbReference type="UniPathway" id="UPA00885"/>
<reference evidence="8 10" key="2">
    <citation type="submission" date="2018-03" db="EMBL/GenBank/DDBJ databases">
        <authorList>
            <person name="Fogelqvist J."/>
        </authorList>
    </citation>
    <scope>NUCLEOTIDE SEQUENCE [LARGE SCALE GENOMIC DNA]</scope>
</reference>
<dbReference type="InterPro" id="IPR035985">
    <property type="entry name" value="Ubiquitin-activating_enz"/>
</dbReference>
<comment type="similarity">
    <text evidence="2 4">Belongs to the ubiquitin-activating E1 family. ULA1 subfamily.</text>
</comment>
<reference evidence="7 9" key="1">
    <citation type="submission" date="2015-02" db="EMBL/GenBank/DDBJ databases">
        <authorList>
            <person name="Chooi Y.-H."/>
        </authorList>
    </citation>
    <scope>NUCLEOTIDE SEQUENCE [LARGE SCALE GENOMIC DNA]</scope>
    <source>
        <strain evidence="7">E3</strain>
    </source>
</reference>
<feature type="region of interest" description="Disordered" evidence="5">
    <location>
        <begin position="454"/>
        <end position="474"/>
    </location>
</feature>
<evidence type="ECO:0000256" key="2">
    <source>
        <dbReference type="ARBA" id="ARBA00006868"/>
    </source>
</evidence>
<dbReference type="EMBL" id="CDSF01000122">
    <property type="protein sequence ID" value="CEP02186.1"/>
    <property type="molecule type" value="Genomic_DNA"/>
</dbReference>
<dbReference type="SUPFAM" id="SSF69572">
    <property type="entry name" value="Activating enzymes of the ubiquitin-like proteins"/>
    <property type="match status" value="1"/>
</dbReference>
<dbReference type="OrthoDB" id="1708823at2759"/>
<feature type="region of interest" description="Disordered" evidence="5">
    <location>
        <begin position="1"/>
        <end position="30"/>
    </location>
</feature>
<dbReference type="InterPro" id="IPR000594">
    <property type="entry name" value="ThiF_NAD_FAD-bd"/>
</dbReference>
<dbReference type="EMBL" id="OVEO01000001">
    <property type="protein sequence ID" value="SPQ93627.1"/>
    <property type="molecule type" value="Genomic_DNA"/>
</dbReference>
<protein>
    <recommendedName>
        <fullName evidence="4">NEDD8-activating enzyme E1 regulatory subunit</fullName>
    </recommendedName>
</protein>
<evidence type="ECO:0000313" key="7">
    <source>
        <dbReference type="EMBL" id="CEP02186.1"/>
    </source>
</evidence>
<evidence type="ECO:0000256" key="5">
    <source>
        <dbReference type="SAM" id="MobiDB-lite"/>
    </source>
</evidence>
<dbReference type="PIRSF" id="PIRSF039099">
    <property type="entry name" value="APP-BP1"/>
    <property type="match status" value="1"/>
</dbReference>
<evidence type="ECO:0000313" key="8">
    <source>
        <dbReference type="EMBL" id="SPQ93627.1"/>
    </source>
</evidence>
<name>A0A0G4J4L1_PLABS</name>
<keyword evidence="9" id="KW-1185">Reference proteome</keyword>
<dbReference type="InterPro" id="IPR030667">
    <property type="entry name" value="APP-BP1"/>
</dbReference>
<dbReference type="GO" id="GO:0045116">
    <property type="term" value="P:protein neddylation"/>
    <property type="evidence" value="ECO:0007669"/>
    <property type="project" value="UniProtKB-UniRule"/>
</dbReference>
<dbReference type="PANTHER" id="PTHR10953:SF29">
    <property type="entry name" value="NEDD8-ACTIVATING ENZYME E1 REGULATORY SUBUNIT"/>
    <property type="match status" value="1"/>
</dbReference>
<dbReference type="Proteomes" id="UP000290189">
    <property type="component" value="Unassembled WGS sequence"/>
</dbReference>
<evidence type="ECO:0000313" key="9">
    <source>
        <dbReference type="Proteomes" id="UP000039324"/>
    </source>
</evidence>
<evidence type="ECO:0000256" key="1">
    <source>
        <dbReference type="ARBA" id="ARBA00005032"/>
    </source>
</evidence>
<keyword evidence="3 4" id="KW-0833">Ubl conjugation pathway</keyword>
<evidence type="ECO:0000256" key="3">
    <source>
        <dbReference type="ARBA" id="ARBA00022786"/>
    </source>
</evidence>
<sequence>MHPASGRTAHLFESVPQQSRYRNRDMEHTHHEHKFDRQIRLWGYHGQAALESAHVLVLGSGPIASEFVKNLIIANVGGFTIVDGATTSEGDSGNNFFVEPAQIGHPRAEATAFLLSELNPDRNIQAVVRDPVAWINACAGNPVGPERQCLKQAKLVLASQLPLAAAARLCDVMFPMKIPLMFVRGFGLIGYLRIAIEEHAIMESHSESDRTDLFIHQDQIGSGTFPELASFLSGFDLTTSDPHALSHIPFPAILYQLGRQWVQSHGTLPRSASEIAQFKALISSHDRLNSANFEEALRYYHYATRDPSLRIDSRVTGVLRDPRADDSNLSPQTEPFWILVNALNRFVSGEGRGFLPVSPSLPDMTADTQTYVALKALYQGKAERDRDAVLRHVHDRLDSLKMSHDTIPDALVELFVRNCRTLDVCRMRSLGCDLGPAIDDVARAVVCEALDEEQQARDDVSSSMTSDEMEGEDPPAMPPNDIHWYIAIKCADVFLSRHGRYPGDANDIGGDIKETESIARDIFKSIGVPADRINVDTLEELARFGSSAIHNTSAFMGGLAAQEALKVVTQQYVPFNNTCIWNGVHATLARWSL</sequence>
<dbReference type="PANTHER" id="PTHR10953">
    <property type="entry name" value="UBIQUITIN-ACTIVATING ENZYME E1"/>
    <property type="match status" value="1"/>
</dbReference>
<dbReference type="InterPro" id="IPR045886">
    <property type="entry name" value="ThiF/MoeB/HesA"/>
</dbReference>
<gene>
    <name evidence="7" type="ORF">PBRA_002451</name>
    <name evidence="8" type="ORF">PLBR_LOCUS842</name>
</gene>
<evidence type="ECO:0000313" key="10">
    <source>
        <dbReference type="Proteomes" id="UP000290189"/>
    </source>
</evidence>
<dbReference type="Gene3D" id="3.40.50.720">
    <property type="entry name" value="NAD(P)-binding Rossmann-like Domain"/>
    <property type="match status" value="2"/>
</dbReference>
<organism evidence="7 9">
    <name type="scientific">Plasmodiophora brassicae</name>
    <name type="common">Clubroot disease agent</name>
    <dbReference type="NCBI Taxonomy" id="37360"/>
    <lineage>
        <taxon>Eukaryota</taxon>
        <taxon>Sar</taxon>
        <taxon>Rhizaria</taxon>
        <taxon>Endomyxa</taxon>
        <taxon>Phytomyxea</taxon>
        <taxon>Plasmodiophorida</taxon>
        <taxon>Plasmodiophoridae</taxon>
        <taxon>Plasmodiophora</taxon>
    </lineage>
</organism>